<sequence length="100" mass="11296">MEMKELRIDGRIIGEENPTFIIAEAGSNHNGDLKLAKKLIDAASDAGADAIKFQLFTDEELSSNKKTKTILKKFEFKRNWIGDLSTYCKKKNILFLATPF</sequence>
<comment type="caution">
    <text evidence="2">The sequence shown here is derived from an EMBL/GenBank/DDBJ whole genome shotgun (WGS) entry which is preliminary data.</text>
</comment>
<evidence type="ECO:0000259" key="1">
    <source>
        <dbReference type="Pfam" id="PF03102"/>
    </source>
</evidence>
<dbReference type="PANTHER" id="PTHR42966">
    <property type="entry name" value="N-ACETYLNEURAMINATE SYNTHASE"/>
    <property type="match status" value="1"/>
</dbReference>
<accession>X0SMN8</accession>
<dbReference type="InterPro" id="IPR013132">
    <property type="entry name" value="PseI/NeuA/B-like_N"/>
</dbReference>
<protein>
    <recommendedName>
        <fullName evidence="1">PseI/NeuA/B-like domain-containing protein</fullName>
    </recommendedName>
</protein>
<organism evidence="2">
    <name type="scientific">marine sediment metagenome</name>
    <dbReference type="NCBI Taxonomy" id="412755"/>
    <lineage>
        <taxon>unclassified sequences</taxon>
        <taxon>metagenomes</taxon>
        <taxon>ecological metagenomes</taxon>
    </lineage>
</organism>
<dbReference type="SUPFAM" id="SSF51569">
    <property type="entry name" value="Aldolase"/>
    <property type="match status" value="1"/>
</dbReference>
<dbReference type="AlphaFoldDB" id="X0SMN8"/>
<proteinExistence type="predicted"/>
<evidence type="ECO:0000313" key="2">
    <source>
        <dbReference type="EMBL" id="GAF77132.1"/>
    </source>
</evidence>
<dbReference type="InterPro" id="IPR013785">
    <property type="entry name" value="Aldolase_TIM"/>
</dbReference>
<dbReference type="GO" id="GO:0016051">
    <property type="term" value="P:carbohydrate biosynthetic process"/>
    <property type="evidence" value="ECO:0007669"/>
    <property type="project" value="InterPro"/>
</dbReference>
<dbReference type="PANTHER" id="PTHR42966:SF1">
    <property type="entry name" value="SIALIC ACID SYNTHASE"/>
    <property type="match status" value="1"/>
</dbReference>
<gene>
    <name evidence="2" type="ORF">S01H1_11153</name>
</gene>
<dbReference type="Pfam" id="PF03102">
    <property type="entry name" value="NeuB"/>
    <property type="match status" value="1"/>
</dbReference>
<dbReference type="InterPro" id="IPR051690">
    <property type="entry name" value="PseI-like"/>
</dbReference>
<feature type="non-terminal residue" evidence="2">
    <location>
        <position position="100"/>
    </location>
</feature>
<reference evidence="2" key="1">
    <citation type="journal article" date="2014" name="Front. Microbiol.">
        <title>High frequency of phylogenetically diverse reductive dehalogenase-homologous genes in deep subseafloor sedimentary metagenomes.</title>
        <authorList>
            <person name="Kawai M."/>
            <person name="Futagami T."/>
            <person name="Toyoda A."/>
            <person name="Takaki Y."/>
            <person name="Nishi S."/>
            <person name="Hori S."/>
            <person name="Arai W."/>
            <person name="Tsubouchi T."/>
            <person name="Morono Y."/>
            <person name="Uchiyama I."/>
            <person name="Ito T."/>
            <person name="Fujiyama A."/>
            <person name="Inagaki F."/>
            <person name="Takami H."/>
        </authorList>
    </citation>
    <scope>NUCLEOTIDE SEQUENCE</scope>
    <source>
        <strain evidence="2">Expedition CK06-06</strain>
    </source>
</reference>
<feature type="domain" description="PseI/NeuA/B-like" evidence="1">
    <location>
        <begin position="39"/>
        <end position="100"/>
    </location>
</feature>
<dbReference type="EMBL" id="BARS01005685">
    <property type="protein sequence ID" value="GAF77132.1"/>
    <property type="molecule type" value="Genomic_DNA"/>
</dbReference>
<name>X0SMN8_9ZZZZ</name>
<dbReference type="Gene3D" id="3.20.20.70">
    <property type="entry name" value="Aldolase class I"/>
    <property type="match status" value="1"/>
</dbReference>
<dbReference type="GO" id="GO:0047444">
    <property type="term" value="F:N-acylneuraminate-9-phosphate synthase activity"/>
    <property type="evidence" value="ECO:0007669"/>
    <property type="project" value="TreeGrafter"/>
</dbReference>